<dbReference type="Proteomes" id="UP000002283">
    <property type="component" value="Chromosome II"/>
</dbReference>
<dbReference type="KEGG" id="bml:BMA10229_0346"/>
<gene>
    <name evidence="1" type="ordered locus">BMA10229_0346</name>
</gene>
<dbReference type="EMBL" id="CP000545">
    <property type="protein sequence ID" value="ABN00110.1"/>
    <property type="molecule type" value="Genomic_DNA"/>
</dbReference>
<reference evidence="1 2" key="1">
    <citation type="submission" date="2007-01" db="EMBL/GenBank/DDBJ databases">
        <authorList>
            <person name="DeShazer D."/>
            <person name="Woods D.E."/>
            <person name="Nierman W.C."/>
        </authorList>
    </citation>
    <scope>NUCLEOTIDE SEQUENCE [LARGE SCALE GENOMIC DNA]</scope>
    <source>
        <strain evidence="1 2">NCTC 10229</strain>
    </source>
</reference>
<dbReference type="HOGENOM" id="CLU_3230750_0_0_4"/>
<name>A2RWV1_BURM9</name>
<proteinExistence type="predicted"/>
<organism evidence="1 2">
    <name type="scientific">Burkholderia mallei (strain NCTC 10229)</name>
    <dbReference type="NCBI Taxonomy" id="412022"/>
    <lineage>
        <taxon>Bacteria</taxon>
        <taxon>Pseudomonadati</taxon>
        <taxon>Pseudomonadota</taxon>
        <taxon>Betaproteobacteria</taxon>
        <taxon>Burkholderiales</taxon>
        <taxon>Burkholderiaceae</taxon>
        <taxon>Burkholderia</taxon>
        <taxon>pseudomallei group</taxon>
    </lineage>
</organism>
<evidence type="ECO:0000313" key="1">
    <source>
        <dbReference type="EMBL" id="ABN00110.1"/>
    </source>
</evidence>
<sequence>MCFIVVICRPGAREGFVRTASTAYAVRSPRRRTARRKSRRIDA</sequence>
<dbReference type="AlphaFoldDB" id="A2RWV1"/>
<protein>
    <submittedName>
        <fullName evidence="1">Uncharacterized protein</fullName>
    </submittedName>
</protein>
<evidence type="ECO:0000313" key="2">
    <source>
        <dbReference type="Proteomes" id="UP000002283"/>
    </source>
</evidence>
<accession>A2RWV1</accession>